<gene>
    <name evidence="1" type="ORF">DIABBA_LOCUS1489</name>
</gene>
<dbReference type="PANTHER" id="PTHR47027:SF29">
    <property type="entry name" value="C2H2-TYPE DOMAIN-CONTAINING PROTEIN"/>
    <property type="match status" value="1"/>
</dbReference>
<evidence type="ECO:0000313" key="2">
    <source>
        <dbReference type="Proteomes" id="UP001153709"/>
    </source>
</evidence>
<protein>
    <submittedName>
        <fullName evidence="1">Uncharacterized protein</fullName>
    </submittedName>
</protein>
<proteinExistence type="predicted"/>
<dbReference type="EMBL" id="OU898276">
    <property type="protein sequence ID" value="CAG9827497.1"/>
    <property type="molecule type" value="Genomic_DNA"/>
</dbReference>
<accession>A0A9N9ST86</accession>
<dbReference type="OrthoDB" id="410404at2759"/>
<organism evidence="1 2">
    <name type="scientific">Diabrotica balteata</name>
    <name type="common">Banded cucumber beetle</name>
    <dbReference type="NCBI Taxonomy" id="107213"/>
    <lineage>
        <taxon>Eukaryota</taxon>
        <taxon>Metazoa</taxon>
        <taxon>Ecdysozoa</taxon>
        <taxon>Arthropoda</taxon>
        <taxon>Hexapoda</taxon>
        <taxon>Insecta</taxon>
        <taxon>Pterygota</taxon>
        <taxon>Neoptera</taxon>
        <taxon>Endopterygota</taxon>
        <taxon>Coleoptera</taxon>
        <taxon>Polyphaga</taxon>
        <taxon>Cucujiformia</taxon>
        <taxon>Chrysomeloidea</taxon>
        <taxon>Chrysomelidae</taxon>
        <taxon>Galerucinae</taxon>
        <taxon>Diabroticina</taxon>
        <taxon>Diabroticites</taxon>
        <taxon>Diabrotica</taxon>
    </lineage>
</organism>
<sequence>MGLLININKTKYMKVGLQPQIRRPLVIENDVIEAVNEFVYLGTLVNIVNRRICTANRCYFGINLLFNSTVISRNTKVKLYKTIIRPVLTYGSETWTLTKSNENMLGCFERKILRRISGAVNENGVWRRRYNFELYKIYQEPDIVKHIKIGRLRWVGHVGWSKPTQLEQRFLIDLLVKEEEEDPEQDS</sequence>
<name>A0A9N9ST86_DIABA</name>
<dbReference type="PANTHER" id="PTHR47027">
    <property type="entry name" value="REVERSE TRANSCRIPTASE DOMAIN-CONTAINING PROTEIN"/>
    <property type="match status" value="1"/>
</dbReference>
<evidence type="ECO:0000313" key="1">
    <source>
        <dbReference type="EMBL" id="CAG9827497.1"/>
    </source>
</evidence>
<keyword evidence="2" id="KW-1185">Reference proteome</keyword>
<dbReference type="AlphaFoldDB" id="A0A9N9ST86"/>
<dbReference type="Proteomes" id="UP001153709">
    <property type="component" value="Chromosome 1"/>
</dbReference>
<reference evidence="1" key="1">
    <citation type="submission" date="2022-01" db="EMBL/GenBank/DDBJ databases">
        <authorList>
            <person name="King R."/>
        </authorList>
    </citation>
    <scope>NUCLEOTIDE SEQUENCE</scope>
</reference>